<keyword evidence="4" id="KW-1185">Reference proteome</keyword>
<organism evidence="3 4">
    <name type="scientific">Planktotalea frisia</name>
    <dbReference type="NCBI Taxonomy" id="696762"/>
    <lineage>
        <taxon>Bacteria</taxon>
        <taxon>Pseudomonadati</taxon>
        <taxon>Pseudomonadota</taxon>
        <taxon>Alphaproteobacteria</taxon>
        <taxon>Rhodobacterales</taxon>
        <taxon>Paracoccaceae</taxon>
        <taxon>Planktotalea</taxon>
    </lineage>
</organism>
<keyword evidence="1" id="KW-0732">Signal</keyword>
<dbReference type="Proteomes" id="UP000184514">
    <property type="component" value="Unassembled WGS sequence"/>
</dbReference>
<sequence length="127" mass="14324">MRFLALFALLLFPTFLQAQDVTGTWRTHKTERGTLIVNIAPCGASLCGKIVDARDAQGKKGTYEHMGKRMIWDMKPTSKAGKWDGGKIWDPNKDRTFKSRMELQNGSLKVSGCVLVACQSFIWMRAR</sequence>
<accession>A0A1L9NVK7</accession>
<dbReference type="PANTHER" id="PTHR36919">
    <property type="entry name" value="BLR1215 PROTEIN"/>
    <property type="match status" value="1"/>
</dbReference>
<reference evidence="3 4" key="1">
    <citation type="submission" date="2016-10" db="EMBL/GenBank/DDBJ databases">
        <title>Genome sequence of Planktotalea frisia SH6-1.</title>
        <authorList>
            <person name="Poehlein A."/>
            <person name="Bakenhus I."/>
            <person name="Voget S."/>
            <person name="Brinkhoff T."/>
            <person name="Simon M."/>
        </authorList>
    </citation>
    <scope>NUCLEOTIDE SEQUENCE [LARGE SCALE GENOMIC DNA]</scope>
    <source>
        <strain evidence="3 4">SH6-1</strain>
    </source>
</reference>
<dbReference type="Gene3D" id="2.40.128.520">
    <property type="match status" value="1"/>
</dbReference>
<gene>
    <name evidence="3" type="ORF">PFRI_24860</name>
</gene>
<proteinExistence type="predicted"/>
<dbReference type="RefSeq" id="WP_072631028.1">
    <property type="nucleotide sequence ID" value="NZ_JABBAN010000057.1"/>
</dbReference>
<feature type="chain" id="PRO_5012408708" description="DUF2147 domain-containing protein" evidence="1">
    <location>
        <begin position="19"/>
        <end position="127"/>
    </location>
</feature>
<evidence type="ECO:0000313" key="4">
    <source>
        <dbReference type="Proteomes" id="UP000184514"/>
    </source>
</evidence>
<dbReference type="InterPro" id="IPR019223">
    <property type="entry name" value="DUF2147"/>
</dbReference>
<evidence type="ECO:0000259" key="2">
    <source>
        <dbReference type="Pfam" id="PF09917"/>
    </source>
</evidence>
<dbReference type="OrthoDB" id="9811671at2"/>
<dbReference type="STRING" id="696762.PFRI_24860"/>
<feature type="signal peptide" evidence="1">
    <location>
        <begin position="1"/>
        <end position="18"/>
    </location>
</feature>
<dbReference type="AlphaFoldDB" id="A0A1L9NVK7"/>
<dbReference type="Pfam" id="PF09917">
    <property type="entry name" value="DUF2147"/>
    <property type="match status" value="1"/>
</dbReference>
<dbReference type="EMBL" id="MLCB01000148">
    <property type="protein sequence ID" value="OJI93289.1"/>
    <property type="molecule type" value="Genomic_DNA"/>
</dbReference>
<name>A0A1L9NVK7_9RHOB</name>
<evidence type="ECO:0000313" key="3">
    <source>
        <dbReference type="EMBL" id="OJI93289.1"/>
    </source>
</evidence>
<feature type="domain" description="DUF2147" evidence="2">
    <location>
        <begin position="23"/>
        <end position="125"/>
    </location>
</feature>
<dbReference type="PANTHER" id="PTHR36919:SF2">
    <property type="entry name" value="BLL6627 PROTEIN"/>
    <property type="match status" value="1"/>
</dbReference>
<comment type="caution">
    <text evidence="3">The sequence shown here is derived from an EMBL/GenBank/DDBJ whole genome shotgun (WGS) entry which is preliminary data.</text>
</comment>
<evidence type="ECO:0000256" key="1">
    <source>
        <dbReference type="SAM" id="SignalP"/>
    </source>
</evidence>
<protein>
    <recommendedName>
        <fullName evidence="2">DUF2147 domain-containing protein</fullName>
    </recommendedName>
</protein>